<sequence>MNFLNKYLTKKNLVIWGIAQTISLMFCLFAFWFGYSFFYGRYQQQPLNQNVYSKIVQERNYNLVFYKKGCPYCQSAEKKVISESKRSSIPTIFVNVEDPKGKSLVAQYHVNRPATAISVRKDNVNTYIYATKVNGKIRANVGTIKQVFTK</sequence>
<name>A0A089QEJ8_9LACO</name>
<dbReference type="RefSeq" id="WP_052399073.1">
    <property type="nucleotide sequence ID" value="NZ_CP007647.1"/>
</dbReference>
<dbReference type="EMBL" id="CP007647">
    <property type="protein sequence ID" value="AIR11509.1"/>
    <property type="molecule type" value="Genomic_DNA"/>
</dbReference>
<keyword evidence="2" id="KW-0614">Plasmid</keyword>
<keyword evidence="1" id="KW-1133">Transmembrane helix</keyword>
<organism evidence="2 3">
    <name type="scientific">Ligilactobacillus salivarius</name>
    <dbReference type="NCBI Taxonomy" id="1624"/>
    <lineage>
        <taxon>Bacteria</taxon>
        <taxon>Bacillati</taxon>
        <taxon>Bacillota</taxon>
        <taxon>Bacilli</taxon>
        <taxon>Lactobacillales</taxon>
        <taxon>Lactobacillaceae</taxon>
        <taxon>Ligilactobacillus</taxon>
    </lineage>
</organism>
<evidence type="ECO:0000256" key="1">
    <source>
        <dbReference type="SAM" id="Phobius"/>
    </source>
</evidence>
<gene>
    <name evidence="2" type="ORF">LSJ_2096</name>
</gene>
<keyword evidence="1" id="KW-0472">Membrane</keyword>
<protein>
    <submittedName>
        <fullName evidence="2">Putative secreted protein</fullName>
    </submittedName>
</protein>
<feature type="transmembrane region" description="Helical" evidence="1">
    <location>
        <begin position="13"/>
        <end position="35"/>
    </location>
</feature>
<reference evidence="2 3" key="1">
    <citation type="journal article" date="2014" name="BMC Genomics">
        <title>Unusual genome complexity in Lactobacillus salivarius JCM1046.</title>
        <authorList>
            <person name="Raftis E.J."/>
            <person name="Forde B.M."/>
            <person name="Claesson M.J."/>
            <person name="O'Toole P.W."/>
        </authorList>
    </citation>
    <scope>NUCLEOTIDE SEQUENCE [LARGE SCALE GENOMIC DNA]</scope>
    <source>
        <strain evidence="2 3">JCM1046</strain>
        <plasmid evidence="2 3">pMP1046A</plasmid>
    </source>
</reference>
<dbReference type="AlphaFoldDB" id="A0A089QEJ8"/>
<dbReference type="InterPro" id="IPR036249">
    <property type="entry name" value="Thioredoxin-like_sf"/>
</dbReference>
<evidence type="ECO:0000313" key="2">
    <source>
        <dbReference type="EMBL" id="AIR11509.1"/>
    </source>
</evidence>
<geneLocation type="plasmid" evidence="2 3">
    <name>pMP1046A</name>
</geneLocation>
<dbReference type="KEGG" id="lsj:LSJ_2096"/>
<dbReference type="Gene3D" id="3.40.30.10">
    <property type="entry name" value="Glutaredoxin"/>
    <property type="match status" value="1"/>
</dbReference>
<accession>A0A089QEJ8</accession>
<proteinExistence type="predicted"/>
<dbReference type="SUPFAM" id="SSF52833">
    <property type="entry name" value="Thioredoxin-like"/>
    <property type="match status" value="1"/>
</dbReference>
<keyword evidence="1" id="KW-0812">Transmembrane</keyword>
<dbReference type="Proteomes" id="UP000029488">
    <property type="component" value="Plasmid pMP1046A"/>
</dbReference>
<evidence type="ECO:0000313" key="3">
    <source>
        <dbReference type="Proteomes" id="UP000029488"/>
    </source>
</evidence>